<evidence type="ECO:0000313" key="2">
    <source>
        <dbReference type="Proteomes" id="UP000298488"/>
    </source>
</evidence>
<dbReference type="EMBL" id="SOFI01000003">
    <property type="protein sequence ID" value="TFB79798.1"/>
    <property type="molecule type" value="Genomic_DNA"/>
</dbReference>
<reference evidence="1 2" key="1">
    <citation type="submission" date="2019-03" db="EMBL/GenBank/DDBJ databases">
        <title>Genomics of glacier-inhabiting Cryobacterium strains.</title>
        <authorList>
            <person name="Liu Q."/>
            <person name="Xin Y.-H."/>
        </authorList>
    </citation>
    <scope>NUCLEOTIDE SEQUENCE [LARGE SCALE GENOMIC DNA]</scope>
    <source>
        <strain evidence="1 2">CGMCC 1.10440</strain>
    </source>
</reference>
<accession>A0A4V3I9K4</accession>
<gene>
    <name evidence="1" type="ORF">E3N84_06920</name>
</gene>
<proteinExistence type="predicted"/>
<dbReference type="Gene3D" id="3.30.300.250">
    <property type="match status" value="1"/>
</dbReference>
<comment type="caution">
    <text evidence="1">The sequence shown here is derived from an EMBL/GenBank/DDBJ whole genome shotgun (WGS) entry which is preliminary data.</text>
</comment>
<dbReference type="RefSeq" id="WP_104095668.1">
    <property type="nucleotide sequence ID" value="NZ_JACHBP010000001.1"/>
</dbReference>
<evidence type="ECO:0000313" key="1">
    <source>
        <dbReference type="EMBL" id="TFB79798.1"/>
    </source>
</evidence>
<dbReference type="OrthoDB" id="5020118at2"/>
<dbReference type="Proteomes" id="UP000298488">
    <property type="component" value="Unassembled WGS sequence"/>
</dbReference>
<keyword evidence="2" id="KW-1185">Reference proteome</keyword>
<sequence length="142" mass="15807">MAASTTRKRILIGVISAAVALATAFGVYLALGAFLPNNSTDDLIAKTVQEMKDTNQFPAQIDEITRLDDVTAEPSAVHYHYTITDTDPADVSEQALKDSVLLQLCSTEETRRILDRDIQMKYSYDFDGFDDSYHLEFSKSDC</sequence>
<organism evidence="1 2">
    <name type="scientific">Terrimesophilobacter mesophilus</name>
    <dbReference type="NCBI Taxonomy" id="433647"/>
    <lineage>
        <taxon>Bacteria</taxon>
        <taxon>Bacillati</taxon>
        <taxon>Actinomycetota</taxon>
        <taxon>Actinomycetes</taxon>
        <taxon>Micrococcales</taxon>
        <taxon>Microbacteriaceae</taxon>
        <taxon>Terrimesophilobacter</taxon>
    </lineage>
</organism>
<name>A0A4V3I9K4_9MICO</name>
<protein>
    <submittedName>
        <fullName evidence="1">Uncharacterized protein</fullName>
    </submittedName>
</protein>
<dbReference type="AlphaFoldDB" id="A0A4V3I9K4"/>